<accession>A0ABP3Y3D5</accession>
<dbReference type="PROSITE" id="PS51186">
    <property type="entry name" value="GNAT"/>
    <property type="match status" value="1"/>
</dbReference>
<reference evidence="5" key="1">
    <citation type="journal article" date="2019" name="Int. J. Syst. Evol. Microbiol.">
        <title>The Global Catalogue of Microorganisms (GCM) 10K type strain sequencing project: providing services to taxonomists for standard genome sequencing and annotation.</title>
        <authorList>
            <consortium name="The Broad Institute Genomics Platform"/>
            <consortium name="The Broad Institute Genome Sequencing Center for Infectious Disease"/>
            <person name="Wu L."/>
            <person name="Ma J."/>
        </authorList>
    </citation>
    <scope>NUCLEOTIDE SEQUENCE [LARGE SCALE GENOMIC DNA]</scope>
    <source>
        <strain evidence="5">JCM 16083</strain>
    </source>
</reference>
<dbReference type="Pfam" id="PF26421">
    <property type="entry name" value="Avidin_like"/>
    <property type="match status" value="1"/>
</dbReference>
<comment type="caution">
    <text evidence="4">The sequence shown here is derived from an EMBL/GenBank/DDBJ whole genome shotgun (WGS) entry which is preliminary data.</text>
</comment>
<dbReference type="InterPro" id="IPR000182">
    <property type="entry name" value="GNAT_dom"/>
</dbReference>
<dbReference type="Gene3D" id="3.40.630.30">
    <property type="match status" value="1"/>
</dbReference>
<dbReference type="RefSeq" id="WP_343788282.1">
    <property type="nucleotide sequence ID" value="NZ_BAAAFH010000022.1"/>
</dbReference>
<dbReference type="CDD" id="cd04301">
    <property type="entry name" value="NAT_SF"/>
    <property type="match status" value="1"/>
</dbReference>
<gene>
    <name evidence="4" type="ORF">GCM10009118_25050</name>
</gene>
<evidence type="ECO:0000313" key="5">
    <source>
        <dbReference type="Proteomes" id="UP001501126"/>
    </source>
</evidence>
<dbReference type="PANTHER" id="PTHR43800:SF1">
    <property type="entry name" value="PEPTIDYL-LYSINE N-ACETYLTRANSFERASE YJAB"/>
    <property type="match status" value="1"/>
</dbReference>
<dbReference type="InterPro" id="IPR058595">
    <property type="entry name" value="Avidin-like"/>
</dbReference>
<feature type="domain" description="N-acetyltransferase" evidence="3">
    <location>
        <begin position="3"/>
        <end position="146"/>
    </location>
</feature>
<keyword evidence="2" id="KW-0012">Acyltransferase</keyword>
<protein>
    <recommendedName>
        <fullName evidence="3">N-acetyltransferase domain-containing protein</fullName>
    </recommendedName>
</protein>
<organism evidence="4 5">
    <name type="scientific">Wandonia haliotis</name>
    <dbReference type="NCBI Taxonomy" id="574963"/>
    <lineage>
        <taxon>Bacteria</taxon>
        <taxon>Pseudomonadati</taxon>
        <taxon>Bacteroidota</taxon>
        <taxon>Flavobacteriia</taxon>
        <taxon>Flavobacteriales</taxon>
        <taxon>Crocinitomicaceae</taxon>
        <taxon>Wandonia</taxon>
    </lineage>
</organism>
<evidence type="ECO:0000256" key="1">
    <source>
        <dbReference type="ARBA" id="ARBA00022679"/>
    </source>
</evidence>
<keyword evidence="1" id="KW-0808">Transferase</keyword>
<dbReference type="SUPFAM" id="SSF55729">
    <property type="entry name" value="Acyl-CoA N-acyltransferases (Nat)"/>
    <property type="match status" value="1"/>
</dbReference>
<keyword evidence="5" id="KW-1185">Reference proteome</keyword>
<dbReference type="Pfam" id="PF13673">
    <property type="entry name" value="Acetyltransf_10"/>
    <property type="match status" value="1"/>
</dbReference>
<evidence type="ECO:0000256" key="2">
    <source>
        <dbReference type="ARBA" id="ARBA00023315"/>
    </source>
</evidence>
<evidence type="ECO:0000259" key="3">
    <source>
        <dbReference type="PROSITE" id="PS51186"/>
    </source>
</evidence>
<sequence length="264" mass="30144">MKYLVENVNTTEYPILVGVWERAVRATHHFLNEEDIAFYRERILNEYLDAVTLRCIRKKDEIIGFYGISEQTLEMLFVIPELHGKGVGKTLLQDAIQQFQITKVDVNADNPDALLFYEKNGFHAFERSETDGCGKPYPILHLQLIPQTINMINLNNKLFVAVENSTDGEVSESTRFEYHQEGSLVWADYSGGEILKGHLIAQMDSNGNLDMKYHHLNVKNELMTGICSSKPELLPDGRVRLYESWKWTSGNGSSGTSILEEIKR</sequence>
<dbReference type="PANTHER" id="PTHR43800">
    <property type="entry name" value="PEPTIDYL-LYSINE N-ACETYLTRANSFERASE YJAB"/>
    <property type="match status" value="1"/>
</dbReference>
<dbReference type="EMBL" id="BAAAFH010000022">
    <property type="protein sequence ID" value="GAA0876095.1"/>
    <property type="molecule type" value="Genomic_DNA"/>
</dbReference>
<name>A0ABP3Y3D5_9FLAO</name>
<dbReference type="InterPro" id="IPR016181">
    <property type="entry name" value="Acyl_CoA_acyltransferase"/>
</dbReference>
<evidence type="ECO:0000313" key="4">
    <source>
        <dbReference type="EMBL" id="GAA0876095.1"/>
    </source>
</evidence>
<dbReference type="Proteomes" id="UP001501126">
    <property type="component" value="Unassembled WGS sequence"/>
</dbReference>
<proteinExistence type="predicted"/>